<keyword evidence="3" id="KW-0274">FAD</keyword>
<evidence type="ECO:0000256" key="1">
    <source>
        <dbReference type="ARBA" id="ARBA00007992"/>
    </source>
</evidence>
<sequence length="428" mass="47352">MAPCLSELRNAETIVLIIGGGPVGIAAALILKQRTHIAPVIYEAQLEPTTIGGAIRIPSNGLRLLRRLGLYEELALRGSRETNVVLHSVQGFVIGQLDMISWSEKRTGFGLLKIRRSDLMDVLYGAARKAGIQVHFGRKLVEIEEGDQQVTAIFSDGTRGTADFLLGCDGVSSSVRKLYVDSDIQPEYSGVTDIYSLVPTYDRPTPVGMLSGLHVTFTGAGMFAITSATRSSDENYWFFSTASPSPALRGTSDGREEQKLRHADDAQAILRDALKGGQGEWGDLLRDFAEKSKTVRFHPVFTLPLGGVWHRGRCLLLGDAAHAMSPHSSQGVSMALEDVFLLSRLLNRSSLPLKDVFKTYDQKRRPRTEEIYRTAKDLGKMRKKTGPWQLWLNELILTMVLYCYGALNLLKLGIGQQPMVYDIEKEEL</sequence>
<protein>
    <recommendedName>
        <fullName evidence="7">FAD-binding domain-containing protein</fullName>
    </recommendedName>
</protein>
<evidence type="ECO:0000256" key="4">
    <source>
        <dbReference type="ARBA" id="ARBA00023002"/>
    </source>
</evidence>
<dbReference type="EMBL" id="JBFXLQ010000003">
    <property type="protein sequence ID" value="KAL2871670.1"/>
    <property type="molecule type" value="Genomic_DNA"/>
</dbReference>
<evidence type="ECO:0000313" key="9">
    <source>
        <dbReference type="Proteomes" id="UP001610432"/>
    </source>
</evidence>
<dbReference type="RefSeq" id="XP_070890649.1">
    <property type="nucleotide sequence ID" value="XM_071030809.1"/>
</dbReference>
<dbReference type="SUPFAM" id="SSF51905">
    <property type="entry name" value="FAD/NAD(P)-binding domain"/>
    <property type="match status" value="1"/>
</dbReference>
<reference evidence="8 9" key="1">
    <citation type="submission" date="2024-07" db="EMBL/GenBank/DDBJ databases">
        <title>Section-level genome sequencing and comparative genomics of Aspergillus sections Usti and Cavernicolus.</title>
        <authorList>
            <consortium name="Lawrence Berkeley National Laboratory"/>
            <person name="Nybo J.L."/>
            <person name="Vesth T.C."/>
            <person name="Theobald S."/>
            <person name="Frisvad J.C."/>
            <person name="Larsen T.O."/>
            <person name="Kjaerboelling I."/>
            <person name="Rothschild-Mancinelli K."/>
            <person name="Lyhne E.K."/>
            <person name="Kogle M.E."/>
            <person name="Barry K."/>
            <person name="Clum A."/>
            <person name="Na H."/>
            <person name="Ledsgaard L."/>
            <person name="Lin J."/>
            <person name="Lipzen A."/>
            <person name="Kuo A."/>
            <person name="Riley R."/>
            <person name="Mondo S."/>
            <person name="Labutti K."/>
            <person name="Haridas S."/>
            <person name="Pangalinan J."/>
            <person name="Salamov A.A."/>
            <person name="Simmons B.A."/>
            <person name="Magnuson J.K."/>
            <person name="Chen J."/>
            <person name="Drula E."/>
            <person name="Henrissat B."/>
            <person name="Wiebenga A."/>
            <person name="Lubbers R.J."/>
            <person name="Gomes A.C."/>
            <person name="Macurrencykelacurrency M.R."/>
            <person name="Stajich J."/>
            <person name="Grigoriev I.V."/>
            <person name="Mortensen U.H."/>
            <person name="De Vries R.P."/>
            <person name="Baker S.E."/>
            <person name="Andersen M.R."/>
        </authorList>
    </citation>
    <scope>NUCLEOTIDE SEQUENCE [LARGE SCALE GENOMIC DNA]</scope>
    <source>
        <strain evidence="8 9">CBS 449.75</strain>
    </source>
</reference>
<evidence type="ECO:0000256" key="6">
    <source>
        <dbReference type="SAM" id="Phobius"/>
    </source>
</evidence>
<dbReference type="Gene3D" id="3.50.50.60">
    <property type="entry name" value="FAD/NAD(P)-binding domain"/>
    <property type="match status" value="1"/>
</dbReference>
<comment type="caution">
    <text evidence="8">The sequence shown here is derived from an EMBL/GenBank/DDBJ whole genome shotgun (WGS) entry which is preliminary data.</text>
</comment>
<feature type="transmembrane region" description="Helical" evidence="6">
    <location>
        <begin position="390"/>
        <end position="410"/>
    </location>
</feature>
<evidence type="ECO:0000256" key="3">
    <source>
        <dbReference type="ARBA" id="ARBA00022827"/>
    </source>
</evidence>
<dbReference type="Proteomes" id="UP001610432">
    <property type="component" value="Unassembled WGS sequence"/>
</dbReference>
<evidence type="ECO:0000259" key="7">
    <source>
        <dbReference type="Pfam" id="PF01494"/>
    </source>
</evidence>
<evidence type="ECO:0000313" key="8">
    <source>
        <dbReference type="EMBL" id="KAL2871670.1"/>
    </source>
</evidence>
<evidence type="ECO:0000256" key="2">
    <source>
        <dbReference type="ARBA" id="ARBA00022630"/>
    </source>
</evidence>
<dbReference type="PANTHER" id="PTHR13789">
    <property type="entry name" value="MONOOXYGENASE"/>
    <property type="match status" value="1"/>
</dbReference>
<keyword evidence="9" id="KW-1185">Reference proteome</keyword>
<keyword evidence="6" id="KW-0472">Membrane</keyword>
<keyword evidence="6" id="KW-1133">Transmembrane helix</keyword>
<keyword evidence="6" id="KW-0812">Transmembrane</keyword>
<dbReference type="InterPro" id="IPR050493">
    <property type="entry name" value="FAD-dep_Monooxygenase_BioMet"/>
</dbReference>
<gene>
    <name evidence="8" type="ORF">BJX67DRAFT_369762</name>
</gene>
<dbReference type="InterPro" id="IPR036188">
    <property type="entry name" value="FAD/NAD-bd_sf"/>
</dbReference>
<proteinExistence type="inferred from homology"/>
<dbReference type="PANTHER" id="PTHR13789:SF309">
    <property type="entry name" value="PUTATIVE (AFU_ORTHOLOGUE AFUA_6G14510)-RELATED"/>
    <property type="match status" value="1"/>
</dbReference>
<organism evidence="8 9">
    <name type="scientific">Aspergillus lucknowensis</name>
    <dbReference type="NCBI Taxonomy" id="176173"/>
    <lineage>
        <taxon>Eukaryota</taxon>
        <taxon>Fungi</taxon>
        <taxon>Dikarya</taxon>
        <taxon>Ascomycota</taxon>
        <taxon>Pezizomycotina</taxon>
        <taxon>Eurotiomycetes</taxon>
        <taxon>Eurotiomycetidae</taxon>
        <taxon>Eurotiales</taxon>
        <taxon>Aspergillaceae</taxon>
        <taxon>Aspergillus</taxon>
        <taxon>Aspergillus subgen. Nidulantes</taxon>
    </lineage>
</organism>
<name>A0ABR4M512_9EURO</name>
<dbReference type="InterPro" id="IPR002938">
    <property type="entry name" value="FAD-bd"/>
</dbReference>
<accession>A0ABR4M512</accession>
<keyword evidence="4" id="KW-0560">Oxidoreductase</keyword>
<feature type="transmembrane region" description="Helical" evidence="6">
    <location>
        <begin position="13"/>
        <end position="31"/>
    </location>
</feature>
<dbReference type="Pfam" id="PF01494">
    <property type="entry name" value="FAD_binding_3"/>
    <property type="match status" value="2"/>
</dbReference>
<feature type="domain" description="FAD-binding" evidence="7">
    <location>
        <begin position="309"/>
        <end position="373"/>
    </location>
</feature>
<evidence type="ECO:0000256" key="5">
    <source>
        <dbReference type="ARBA" id="ARBA00023033"/>
    </source>
</evidence>
<dbReference type="PRINTS" id="PR00420">
    <property type="entry name" value="RNGMNOXGNASE"/>
</dbReference>
<keyword evidence="2" id="KW-0285">Flavoprotein</keyword>
<dbReference type="GeneID" id="98145881"/>
<feature type="domain" description="FAD-binding" evidence="7">
    <location>
        <begin position="12"/>
        <end position="251"/>
    </location>
</feature>
<comment type="similarity">
    <text evidence="1">Belongs to the paxM FAD-dependent monooxygenase family.</text>
</comment>
<keyword evidence="5" id="KW-0503">Monooxygenase</keyword>